<keyword evidence="5" id="KW-0997">Cell inner membrane</keyword>
<dbReference type="AlphaFoldDB" id="A0A6J5ZB11"/>
<dbReference type="CDD" id="cd06261">
    <property type="entry name" value="TM_PBP2"/>
    <property type="match status" value="1"/>
</dbReference>
<proteinExistence type="inferred from homology"/>
<evidence type="ECO:0000256" key="10">
    <source>
        <dbReference type="ARBA" id="ARBA00039580"/>
    </source>
</evidence>
<evidence type="ECO:0000256" key="5">
    <source>
        <dbReference type="ARBA" id="ARBA00022519"/>
    </source>
</evidence>
<evidence type="ECO:0000259" key="12">
    <source>
        <dbReference type="PROSITE" id="PS50928"/>
    </source>
</evidence>
<organism evidence="13">
    <name type="scientific">freshwater metagenome</name>
    <dbReference type="NCBI Taxonomy" id="449393"/>
    <lineage>
        <taxon>unclassified sequences</taxon>
        <taxon>metagenomes</taxon>
        <taxon>ecological metagenomes</taxon>
    </lineage>
</organism>
<dbReference type="InterPro" id="IPR000515">
    <property type="entry name" value="MetI-like"/>
</dbReference>
<feature type="transmembrane region" description="Helical" evidence="11">
    <location>
        <begin position="84"/>
        <end position="106"/>
    </location>
</feature>
<evidence type="ECO:0000256" key="4">
    <source>
        <dbReference type="ARBA" id="ARBA00022475"/>
    </source>
</evidence>
<accession>A0A6J5ZB11</accession>
<gene>
    <name evidence="13" type="ORF">UFOPK3770_00861</name>
</gene>
<feature type="transmembrane region" description="Helical" evidence="11">
    <location>
        <begin position="198"/>
        <end position="217"/>
    </location>
</feature>
<evidence type="ECO:0000256" key="6">
    <source>
        <dbReference type="ARBA" id="ARBA00022692"/>
    </source>
</evidence>
<keyword evidence="6 11" id="KW-0812">Transmembrane</keyword>
<keyword evidence="8 11" id="KW-0472">Membrane</keyword>
<protein>
    <recommendedName>
        <fullName evidence="10">Spermidine/putrescine transport system permease protein PotC</fullName>
    </recommendedName>
</protein>
<feature type="transmembrane region" description="Helical" evidence="11">
    <location>
        <begin position="253"/>
        <end position="271"/>
    </location>
</feature>
<dbReference type="GO" id="GO:0005886">
    <property type="term" value="C:plasma membrane"/>
    <property type="evidence" value="ECO:0007669"/>
    <property type="project" value="UniProtKB-SubCell"/>
</dbReference>
<feature type="transmembrane region" description="Helical" evidence="11">
    <location>
        <begin position="118"/>
        <end position="143"/>
    </location>
</feature>
<comment type="similarity">
    <text evidence="2">Belongs to the binding-protein-dependent transport system permease family. CysTW subfamily.</text>
</comment>
<evidence type="ECO:0000256" key="9">
    <source>
        <dbReference type="ARBA" id="ARBA00037216"/>
    </source>
</evidence>
<dbReference type="Gene3D" id="1.10.3720.10">
    <property type="entry name" value="MetI-like"/>
    <property type="match status" value="1"/>
</dbReference>
<keyword evidence="4" id="KW-1003">Cell membrane</keyword>
<evidence type="ECO:0000256" key="1">
    <source>
        <dbReference type="ARBA" id="ARBA00004429"/>
    </source>
</evidence>
<dbReference type="InterPro" id="IPR035906">
    <property type="entry name" value="MetI-like_sf"/>
</dbReference>
<feature type="transmembrane region" description="Helical" evidence="11">
    <location>
        <begin position="24"/>
        <end position="50"/>
    </location>
</feature>
<evidence type="ECO:0000256" key="11">
    <source>
        <dbReference type="SAM" id="Phobius"/>
    </source>
</evidence>
<evidence type="ECO:0000256" key="8">
    <source>
        <dbReference type="ARBA" id="ARBA00023136"/>
    </source>
</evidence>
<dbReference type="InterPro" id="IPR051789">
    <property type="entry name" value="Bact_Polyamine_Transport"/>
</dbReference>
<evidence type="ECO:0000313" key="13">
    <source>
        <dbReference type="EMBL" id="CAB4339794.1"/>
    </source>
</evidence>
<dbReference type="SUPFAM" id="SSF161098">
    <property type="entry name" value="MetI-like"/>
    <property type="match status" value="1"/>
</dbReference>
<feature type="domain" description="ABC transmembrane type-1" evidence="12">
    <location>
        <begin position="80"/>
        <end position="271"/>
    </location>
</feature>
<reference evidence="13" key="1">
    <citation type="submission" date="2020-05" db="EMBL/GenBank/DDBJ databases">
        <authorList>
            <person name="Chiriac C."/>
            <person name="Salcher M."/>
            <person name="Ghai R."/>
            <person name="Kavagutti S V."/>
        </authorList>
    </citation>
    <scope>NUCLEOTIDE SEQUENCE</scope>
</reference>
<evidence type="ECO:0000256" key="3">
    <source>
        <dbReference type="ARBA" id="ARBA00022448"/>
    </source>
</evidence>
<comment type="subcellular location">
    <subcellularLocation>
        <location evidence="1">Cell inner membrane</location>
        <topology evidence="1">Multi-pass membrane protein</topology>
    </subcellularLocation>
</comment>
<dbReference type="EMBL" id="CAESAJ010000089">
    <property type="protein sequence ID" value="CAB4339794.1"/>
    <property type="molecule type" value="Genomic_DNA"/>
</dbReference>
<sequence>MSSAISTSKAAATKGRRLVNLRNFPTFTSVSAVVLFFLYAPLLYVVIYSFNGGRIATHWEGFSTRWYGKVIHNDDMLRALTNSLQIATVATFLSTIFAVLGALGLVRMGKIGKAVSWGLIGVPLIIAEIVLAVGTLGFFLFAGIPLGKVGLIVAHTAFCIPFALLPIRARLSQMEAAPFEAAADLGANEREILTKITLPLLSPAIISGALLAFAISIDDFITSFFIAGPGSTTLPVYIFGMIRSTVTPEVNTISTLLLLFSGIVLISSYMLNRKRR</sequence>
<name>A0A6J5ZB11_9ZZZZ</name>
<comment type="function">
    <text evidence="9">Required for the activity of the bacterial periplasmic transport system of putrescine and spermidine.</text>
</comment>
<evidence type="ECO:0000256" key="7">
    <source>
        <dbReference type="ARBA" id="ARBA00022989"/>
    </source>
</evidence>
<dbReference type="PANTHER" id="PTHR43848:SF5">
    <property type="entry name" value="SPERMIDINE_PUTRESCINE TRANSPORT SYSTEM PERMEASE PROTEIN POTC"/>
    <property type="match status" value="1"/>
</dbReference>
<evidence type="ECO:0000256" key="2">
    <source>
        <dbReference type="ARBA" id="ARBA00007069"/>
    </source>
</evidence>
<dbReference type="PROSITE" id="PS50928">
    <property type="entry name" value="ABC_TM1"/>
    <property type="match status" value="1"/>
</dbReference>
<dbReference type="PANTHER" id="PTHR43848">
    <property type="entry name" value="PUTRESCINE TRANSPORT SYSTEM PERMEASE PROTEIN POTI"/>
    <property type="match status" value="1"/>
</dbReference>
<dbReference type="GO" id="GO:0055085">
    <property type="term" value="P:transmembrane transport"/>
    <property type="evidence" value="ECO:0007669"/>
    <property type="project" value="InterPro"/>
</dbReference>
<keyword evidence="3" id="KW-0813">Transport</keyword>
<dbReference type="Pfam" id="PF00528">
    <property type="entry name" value="BPD_transp_1"/>
    <property type="match status" value="1"/>
</dbReference>
<keyword evidence="7 11" id="KW-1133">Transmembrane helix</keyword>